<dbReference type="InterPro" id="IPR016163">
    <property type="entry name" value="Ald_DH_C"/>
</dbReference>
<evidence type="ECO:0000259" key="11">
    <source>
        <dbReference type="Pfam" id="PF00171"/>
    </source>
</evidence>
<evidence type="ECO:0000256" key="8">
    <source>
        <dbReference type="RuleBase" id="RU003345"/>
    </source>
</evidence>
<evidence type="ECO:0000256" key="3">
    <source>
        <dbReference type="ARBA" id="ARBA00023002"/>
    </source>
</evidence>
<gene>
    <name evidence="12" type="ORF">NDES1114_LOCUS32406</name>
</gene>
<keyword evidence="4 9" id="KW-0520">NAD</keyword>
<dbReference type="GO" id="GO:0005759">
    <property type="term" value="C:mitochondrial matrix"/>
    <property type="evidence" value="ECO:0007669"/>
    <property type="project" value="TreeGrafter"/>
</dbReference>
<dbReference type="InterPro" id="IPR016160">
    <property type="entry name" value="Ald_DH_CS_CYS"/>
</dbReference>
<dbReference type="SUPFAM" id="SSF53720">
    <property type="entry name" value="ALDH-like"/>
    <property type="match status" value="1"/>
</dbReference>
<proteinExistence type="inferred from homology"/>
<dbReference type="InterPro" id="IPR029510">
    <property type="entry name" value="Ald_DH_CS_GLU"/>
</dbReference>
<keyword evidence="3 8" id="KW-0560">Oxidoreductase</keyword>
<evidence type="ECO:0000256" key="7">
    <source>
        <dbReference type="PROSITE-ProRule" id="PRU10007"/>
    </source>
</evidence>
<evidence type="ECO:0000256" key="6">
    <source>
        <dbReference type="ARBA" id="ARBA00048142"/>
    </source>
</evidence>
<evidence type="ECO:0000256" key="5">
    <source>
        <dbReference type="ARBA" id="ARBA00023062"/>
    </source>
</evidence>
<comment type="similarity">
    <text evidence="2 8">Belongs to the aldehyde dehydrogenase family.</text>
</comment>
<dbReference type="PROSITE" id="PS00070">
    <property type="entry name" value="ALDEHYDE_DEHYDR_CYS"/>
    <property type="match status" value="1"/>
</dbReference>
<dbReference type="Pfam" id="PF00171">
    <property type="entry name" value="Aldedh"/>
    <property type="match status" value="1"/>
</dbReference>
<evidence type="ECO:0000256" key="10">
    <source>
        <dbReference type="RuleBase" id="RU366030"/>
    </source>
</evidence>
<dbReference type="FunFam" id="3.40.309.10:FF:000005">
    <property type="entry name" value="1-pyrroline-5-carboxylate dehydrogenase 1"/>
    <property type="match status" value="1"/>
</dbReference>
<dbReference type="InterPro" id="IPR016162">
    <property type="entry name" value="Ald_DH_N"/>
</dbReference>
<evidence type="ECO:0000256" key="4">
    <source>
        <dbReference type="ARBA" id="ARBA00023027"/>
    </source>
</evidence>
<dbReference type="PROSITE" id="PS00687">
    <property type="entry name" value="ALDEHYDE_DEHYDR_GLU"/>
    <property type="match status" value="1"/>
</dbReference>
<reference evidence="12" key="1">
    <citation type="submission" date="2021-01" db="EMBL/GenBank/DDBJ databases">
        <authorList>
            <person name="Corre E."/>
            <person name="Pelletier E."/>
            <person name="Niang G."/>
            <person name="Scheremetjew M."/>
            <person name="Finn R."/>
            <person name="Kale V."/>
            <person name="Holt S."/>
            <person name="Cochrane G."/>
            <person name="Meng A."/>
            <person name="Brown T."/>
            <person name="Cohen L."/>
        </authorList>
    </citation>
    <scope>NUCLEOTIDE SEQUENCE</scope>
    <source>
        <strain evidence="12">CCAP 1951/1</strain>
    </source>
</reference>
<organism evidence="12">
    <name type="scientific">Neobodo designis</name>
    <name type="common">Flagellated protozoan</name>
    <name type="synonym">Bodo designis</name>
    <dbReference type="NCBI Taxonomy" id="312471"/>
    <lineage>
        <taxon>Eukaryota</taxon>
        <taxon>Discoba</taxon>
        <taxon>Euglenozoa</taxon>
        <taxon>Kinetoplastea</taxon>
        <taxon>Metakinetoplastina</taxon>
        <taxon>Neobodonida</taxon>
        <taxon>Neobodo</taxon>
    </lineage>
</organism>
<feature type="active site" evidence="7">
    <location>
        <position position="302"/>
    </location>
</feature>
<dbReference type="InterPro" id="IPR016161">
    <property type="entry name" value="Ald_DH/histidinol_DH"/>
</dbReference>
<accession>A0A7S1QX12</accession>
<dbReference type="GO" id="GO:0003842">
    <property type="term" value="F:L-glutamate gamma-semialdehyde dehydrogenase activity"/>
    <property type="evidence" value="ECO:0007669"/>
    <property type="project" value="UniProtKB-UniRule"/>
</dbReference>
<comment type="catalytic activity">
    <reaction evidence="6 9">
        <text>L-glutamate 5-semialdehyde + NAD(+) + H2O = L-glutamate + NADH + 2 H(+)</text>
        <dbReference type="Rhea" id="RHEA:30235"/>
        <dbReference type="ChEBI" id="CHEBI:15377"/>
        <dbReference type="ChEBI" id="CHEBI:15378"/>
        <dbReference type="ChEBI" id="CHEBI:29985"/>
        <dbReference type="ChEBI" id="CHEBI:57540"/>
        <dbReference type="ChEBI" id="CHEBI:57945"/>
        <dbReference type="ChEBI" id="CHEBI:58066"/>
        <dbReference type="EC" id="1.2.1.88"/>
    </reaction>
</comment>
<comment type="pathway">
    <text evidence="1 9">Amino-acid degradation; L-proline degradation into L-glutamate; L-glutamate from L-proline: step 2/2.</text>
</comment>
<sequence>MFRSSVRRLFTGIAIPPIQNEPCNTFAPGTEAREKLQAAIDKLRQRKDLDVPIIIGGEEFRPGKKMSREVPSDRHTTFHHYYHADRELLQRAVDTSLEASEKWRKMPFQDRAAIVLKASQLLATSWRYDFQAATMLGQSKNPWQGEIDCVTESNDFFRFNVKYAHEIYSRQPLSPPGTPWNMVEYRPLEGFVMAISPFNFTAIGANLATAPALMGNTVVWKPSDNALYSAYLTYKLFEEAGMPPGVINFVPSAPQDANDVVLKNPNMSACVFTGSTAVFKKIWKEVASNLDAYKTYPRVTGETGGKNFHVVHPTAHMPSVVAQTVRSAFEYQGQKCSACSRLFVPKSKWTWIKEQLLDQISKIKQGGPEDFSNFMCANIDEVSFNKSSEYIRIAKDDPNCTVLAGGNPCSDKGWFVPPTLVETTSLDCRLLKEEIFGPIVTAYVYDDAAPNAWENICRAVDKGAEYGLTGAIFARDRDAINVAKDCLYHAAGNLYINDKSTGAVVGQQPFGGARASGTNDKPGSADFLQRFVSVRLVKETLEHTPTVSYPHQLPDVNNRVPEQ</sequence>
<evidence type="ECO:0000256" key="1">
    <source>
        <dbReference type="ARBA" id="ARBA00004786"/>
    </source>
</evidence>
<keyword evidence="5 9" id="KW-0642">Proline metabolism</keyword>
<dbReference type="InterPro" id="IPR005931">
    <property type="entry name" value="P5CDH/ALDH4A1"/>
</dbReference>
<dbReference type="GO" id="GO:0010133">
    <property type="term" value="P:L-proline catabolic process to L-glutamate"/>
    <property type="evidence" value="ECO:0007669"/>
    <property type="project" value="UniProtKB-UniRule"/>
</dbReference>
<dbReference type="PANTHER" id="PTHR42862:SF1">
    <property type="entry name" value="DELTA-1-PYRROLINE-5-CARBOXYLATE DEHYDROGENASE 2, ISOFORM A-RELATED"/>
    <property type="match status" value="1"/>
</dbReference>
<feature type="domain" description="Aldehyde dehydrogenase" evidence="11">
    <location>
        <begin position="66"/>
        <end position="536"/>
    </location>
</feature>
<dbReference type="UniPathway" id="UPA00261">
    <property type="reaction ID" value="UER00374"/>
</dbReference>
<evidence type="ECO:0000256" key="2">
    <source>
        <dbReference type="ARBA" id="ARBA00009986"/>
    </source>
</evidence>
<dbReference type="InterPro" id="IPR015590">
    <property type="entry name" value="Aldehyde_DH_dom"/>
</dbReference>
<dbReference type="EC" id="1.2.1.88" evidence="9"/>
<dbReference type="Gene3D" id="3.40.309.10">
    <property type="entry name" value="Aldehyde Dehydrogenase, Chain A, domain 2"/>
    <property type="match status" value="1"/>
</dbReference>
<dbReference type="PANTHER" id="PTHR42862">
    <property type="entry name" value="DELTA-1-PYRROLINE-5-CARBOXYLATE DEHYDROGENASE 1, ISOFORM A-RELATED"/>
    <property type="match status" value="1"/>
</dbReference>
<evidence type="ECO:0000256" key="9">
    <source>
        <dbReference type="RuleBase" id="RU366016"/>
    </source>
</evidence>
<dbReference type="EMBL" id="HBGF01048513">
    <property type="protein sequence ID" value="CAD9150220.1"/>
    <property type="molecule type" value="Transcribed_RNA"/>
</dbReference>
<protein>
    <recommendedName>
        <fullName evidence="9 10">Multifunctional fusion protein</fullName>
    </recommendedName>
    <domain>
        <recommendedName>
            <fullName evidence="10">Delta-1-pyrroline-5-carboxylate dehydrogenase</fullName>
            <shortName evidence="10">P5C dehydrogenase</shortName>
        </recommendedName>
        <alternativeName>
            <fullName evidence="9">L-glutamate gamma-semialdehyde dehydrogenase</fullName>
        </alternativeName>
    </domain>
    <domain>
        <recommendedName>
            <fullName evidence="9">L-glutamate gamma-semialdehyde dehydrogenase</fullName>
            <ecNumber evidence="9">1.2.1.88</ecNumber>
        </recommendedName>
    </domain>
</protein>
<dbReference type="InterPro" id="IPR050485">
    <property type="entry name" value="Proline_metab_enzyme"/>
</dbReference>
<name>A0A7S1QX12_NEODS</name>
<dbReference type="NCBIfam" id="TIGR01236">
    <property type="entry name" value="D1pyr5carbox1"/>
    <property type="match status" value="1"/>
</dbReference>
<dbReference type="FunFam" id="3.40.605.10:FF:000006">
    <property type="entry name" value="1-pyrroline-5-carboxylate dehydrogenase"/>
    <property type="match status" value="1"/>
</dbReference>
<dbReference type="Gene3D" id="3.40.605.10">
    <property type="entry name" value="Aldehyde Dehydrogenase, Chain A, domain 1"/>
    <property type="match status" value="1"/>
</dbReference>
<evidence type="ECO:0000313" key="12">
    <source>
        <dbReference type="EMBL" id="CAD9150220.1"/>
    </source>
</evidence>
<dbReference type="AlphaFoldDB" id="A0A7S1QX12"/>